<proteinExistence type="predicted"/>
<dbReference type="EMBL" id="JBBMFD010000007">
    <property type="protein sequence ID" value="MEQ2440342.1"/>
    <property type="molecule type" value="Genomic_DNA"/>
</dbReference>
<dbReference type="Gene3D" id="3.30.70.330">
    <property type="match status" value="1"/>
</dbReference>
<dbReference type="InterPro" id="IPR040591">
    <property type="entry name" value="RqcP2_RBD"/>
</dbReference>
<dbReference type="Gene3D" id="3.30.1370.160">
    <property type="match status" value="1"/>
</dbReference>
<feature type="domain" description="RNA-binding S4" evidence="2">
    <location>
        <begin position="177"/>
        <end position="234"/>
    </location>
</feature>
<evidence type="ECO:0000313" key="4">
    <source>
        <dbReference type="Proteomes" id="UP001489509"/>
    </source>
</evidence>
<organism evidence="3 4">
    <name type="scientific">Solibaculum intestinale</name>
    <dbReference type="NCBI Taxonomy" id="3133165"/>
    <lineage>
        <taxon>Bacteria</taxon>
        <taxon>Bacillati</taxon>
        <taxon>Bacillota</taxon>
        <taxon>Clostridia</taxon>
        <taxon>Eubacteriales</taxon>
        <taxon>Oscillospiraceae</taxon>
        <taxon>Solibaculum</taxon>
    </lineage>
</organism>
<dbReference type="Pfam" id="PF01479">
    <property type="entry name" value="S4"/>
    <property type="match status" value="1"/>
</dbReference>
<dbReference type="CDD" id="cd00165">
    <property type="entry name" value="S4"/>
    <property type="match status" value="1"/>
</dbReference>
<evidence type="ECO:0000313" key="3">
    <source>
        <dbReference type="EMBL" id="MEQ2440342.1"/>
    </source>
</evidence>
<keyword evidence="4" id="KW-1185">Reference proteome</keyword>
<dbReference type="Pfam" id="PF17774">
    <property type="entry name" value="YlmH_RBD"/>
    <property type="match status" value="1"/>
</dbReference>
<name>A0ABV1E172_9FIRM</name>
<evidence type="ECO:0000259" key="2">
    <source>
        <dbReference type="SMART" id="SM00363"/>
    </source>
</evidence>
<dbReference type="RefSeq" id="WP_349218847.1">
    <property type="nucleotide sequence ID" value="NZ_JBBMFD010000007.1"/>
</dbReference>
<keyword evidence="1" id="KW-0694">RNA-binding</keyword>
<dbReference type="InterPro" id="IPR012677">
    <property type="entry name" value="Nucleotide-bd_a/b_plait_sf"/>
</dbReference>
<dbReference type="Gene3D" id="3.10.290.10">
    <property type="entry name" value="RNA-binding S4 domain"/>
    <property type="match status" value="1"/>
</dbReference>
<dbReference type="PROSITE" id="PS50889">
    <property type="entry name" value="S4"/>
    <property type="match status" value="1"/>
</dbReference>
<protein>
    <submittedName>
        <fullName evidence="3">YlmH/Sll1252 family protein</fullName>
    </submittedName>
</protein>
<gene>
    <name evidence="3" type="ORF">WMO26_05810</name>
</gene>
<dbReference type="Proteomes" id="UP001489509">
    <property type="component" value="Unassembled WGS sequence"/>
</dbReference>
<dbReference type="InterPro" id="IPR036986">
    <property type="entry name" value="S4_RNA-bd_sf"/>
</dbReference>
<dbReference type="InterPro" id="IPR002942">
    <property type="entry name" value="S4_RNA-bd"/>
</dbReference>
<accession>A0ABV1E172</accession>
<evidence type="ECO:0000256" key="1">
    <source>
        <dbReference type="PROSITE-ProRule" id="PRU00182"/>
    </source>
</evidence>
<dbReference type="SUPFAM" id="SSF55174">
    <property type="entry name" value="Alpha-L RNA-binding motif"/>
    <property type="match status" value="1"/>
</dbReference>
<reference evidence="3 4" key="1">
    <citation type="submission" date="2024-03" db="EMBL/GenBank/DDBJ databases">
        <title>Human intestinal bacterial collection.</title>
        <authorList>
            <person name="Pauvert C."/>
            <person name="Hitch T.C.A."/>
            <person name="Clavel T."/>
        </authorList>
    </citation>
    <scope>NUCLEOTIDE SEQUENCE [LARGE SCALE GENOMIC DNA]</scope>
    <source>
        <strain evidence="3 4">CLA-JM-H44</strain>
    </source>
</reference>
<dbReference type="SMART" id="SM00363">
    <property type="entry name" value="S4"/>
    <property type="match status" value="1"/>
</dbReference>
<sequence length="253" mass="27713">MRRTENNTDELLLARVTDAARLCAKRTKPCFVGFLDERQAAVASAAIRREHEVQAHLFGGYEGALRVVLGIFPWEIYPEEDFFPVVPLTVRYRPRDTLTHRDFLGTLMAQGIRRDCVGDILVGEGLAVLFLLKEIVPFVLNQMEKVGGVGVQLIEGLPDGLPQGKGTKELTDTVASPRLDAVVASVCRVSREEAARRIAAGLVAVNHLPVTAVSGTVKEGDTLSVRGSGRFQITQVGPLTKKGRLRLKAEQYL</sequence>
<comment type="caution">
    <text evidence="3">The sequence shown here is derived from an EMBL/GenBank/DDBJ whole genome shotgun (WGS) entry which is preliminary data.</text>
</comment>